<dbReference type="SUPFAM" id="SSF88874">
    <property type="entry name" value="Receptor-binding domain of short tail fibre protein gp12"/>
    <property type="match status" value="1"/>
</dbReference>
<sequence length="557" mass="58796">MGASITLAGERLIAQKEAANEGLDIARFIFANVPGLNPATPVNRAAGKPPAAQIVHTQDYTRKGYVNPNQVIYSIMLGSDIGDWDFNWIGLETADNVLLAVAYVPLQQKRRNIPPLQIGNNLTRNMLIKFDGAQQMTGITVDASTWQHDFTVRLAGIDQRERQSNRDIYGRALFVGDSLAVERSFGVFQLKPGRAYVEGIRLELVDALQFTVPAFPAKVWLDIALERSVSDVVATCKVVVANSQGDRTDSAGVRHYLVQVASIDASGQITDLRTTMPIAGAVVDHFAAKDGDYPALRARGTTKADVGLGNLPNSKSDDPGTASSEILATTLALQAAMAQVESALVGMMVFFPTSTTPAGFLRCNGAAVSRTAYARLFAEIGTFYGAGNGVTTFNLPNPRGRFLRVLDDGQGLDVGRVLGSLQADELRSHAHTASSAAGGGHTHTAFAAAAGGHTHTASTDSQGAHTHTVKEGTVGVVLGQGETLTSGDDLTTGINNYSTTSSAGGHAHNVTVNAVADHTHALTVNSVADHTHTITVNAAGGTETRPVNAAYPLFIKY</sequence>
<dbReference type="Pfam" id="PF12571">
    <property type="entry name" value="Phage_tail_fib"/>
    <property type="match status" value="1"/>
</dbReference>
<evidence type="ECO:0000313" key="4">
    <source>
        <dbReference type="Proteomes" id="UP000077242"/>
    </source>
</evidence>
<dbReference type="EMBL" id="LSTU01000023">
    <property type="protein sequence ID" value="OAH52429.1"/>
    <property type="molecule type" value="Genomic_DNA"/>
</dbReference>
<evidence type="ECO:0000313" key="3">
    <source>
        <dbReference type="EMBL" id="OAH52429.1"/>
    </source>
</evidence>
<comment type="caution">
    <text evidence="3">The sequence shown here is derived from an EMBL/GenBank/DDBJ whole genome shotgun (WGS) entry which is preliminary data.</text>
</comment>
<organism evidence="3 4">
    <name type="scientific">Pseudomonas monteilii</name>
    <dbReference type="NCBI Taxonomy" id="76759"/>
    <lineage>
        <taxon>Bacteria</taxon>
        <taxon>Pseudomonadati</taxon>
        <taxon>Pseudomonadota</taxon>
        <taxon>Gammaproteobacteria</taxon>
        <taxon>Pseudomonadales</taxon>
        <taxon>Pseudomonadaceae</taxon>
        <taxon>Pseudomonas</taxon>
    </lineage>
</organism>
<name>A0AAP7FNJ7_9PSED</name>
<accession>A0AAP7FNJ7</accession>
<evidence type="ECO:0000259" key="2">
    <source>
        <dbReference type="Pfam" id="PF12571"/>
    </source>
</evidence>
<dbReference type="Proteomes" id="UP000077242">
    <property type="component" value="Unassembled WGS sequence"/>
</dbReference>
<dbReference type="PANTHER" id="PTHR35191">
    <property type="entry name" value="PROPHAGE SIDE TAIL FIBER PROTEIN HOMOLOG STFQ-RELATED"/>
    <property type="match status" value="1"/>
</dbReference>
<dbReference type="RefSeq" id="WP_063977345.1">
    <property type="nucleotide sequence ID" value="NZ_JAJSRG010000010.1"/>
</dbReference>
<dbReference type="Gene3D" id="3.90.1340.10">
    <property type="entry name" value="Phage tail collar domain"/>
    <property type="match status" value="1"/>
</dbReference>
<dbReference type="InterPro" id="IPR051934">
    <property type="entry name" value="Phage_Tail_Fiber_Structural"/>
</dbReference>
<dbReference type="InterPro" id="IPR037053">
    <property type="entry name" value="Phage_tail_collar_dom_sf"/>
</dbReference>
<feature type="domain" description="Phage tail fibre protein N-terminal" evidence="2">
    <location>
        <begin position="3"/>
        <end position="158"/>
    </location>
</feature>
<dbReference type="AlphaFoldDB" id="A0AAP7FNJ7"/>
<proteinExistence type="predicted"/>
<dbReference type="InterPro" id="IPR022225">
    <property type="entry name" value="Phage_tail_fibre_N"/>
</dbReference>
<gene>
    <name evidence="3" type="ORF">AYJ70_07675</name>
</gene>
<protein>
    <submittedName>
        <fullName evidence="3">Phage tail protein</fullName>
    </submittedName>
</protein>
<reference evidence="4" key="1">
    <citation type="submission" date="2016-02" db="EMBL/GenBank/DDBJ databases">
        <title>Dietzia cinnamea strain CD11_5 genome sequencing and assembly.</title>
        <authorList>
            <person name="Kaur G."/>
            <person name="Nair G.R."/>
            <person name="Mayilraj S."/>
        </authorList>
    </citation>
    <scope>NUCLEOTIDE SEQUENCE [LARGE SCALE GENOMIC DNA]</scope>
    <source>
        <strain evidence="4">CD10_2</strain>
    </source>
</reference>
<evidence type="ECO:0000259" key="1">
    <source>
        <dbReference type="Pfam" id="PF07484"/>
    </source>
</evidence>
<dbReference type="InterPro" id="IPR011083">
    <property type="entry name" value="Phage_tail_collar_dom"/>
</dbReference>
<feature type="domain" description="Phage tail collar" evidence="1">
    <location>
        <begin position="346"/>
        <end position="403"/>
    </location>
</feature>
<dbReference type="PANTHER" id="PTHR35191:SF1">
    <property type="entry name" value="PROPHAGE SIDE TAIL FIBER PROTEIN HOMOLOG STFQ-RELATED"/>
    <property type="match status" value="1"/>
</dbReference>
<dbReference type="Pfam" id="PF07484">
    <property type="entry name" value="Collar"/>
    <property type="match status" value="1"/>
</dbReference>